<proteinExistence type="predicted"/>
<sequence length="68" mass="7766">MTTEYAYYYLDPNWNAYTATTEELVIICGNHDLTYSLPVRRLELIYVVLTAIPEIRAEIAAYSDCGTP</sequence>
<organism evidence="1 2">
    <name type="scientific">Yarrowia lipolytica</name>
    <name type="common">Candida lipolytica</name>
    <dbReference type="NCBI Taxonomy" id="4952"/>
    <lineage>
        <taxon>Eukaryota</taxon>
        <taxon>Fungi</taxon>
        <taxon>Dikarya</taxon>
        <taxon>Ascomycota</taxon>
        <taxon>Saccharomycotina</taxon>
        <taxon>Dipodascomycetes</taxon>
        <taxon>Dipodascales</taxon>
        <taxon>Dipodascales incertae sedis</taxon>
        <taxon>Yarrowia</taxon>
    </lineage>
</organism>
<dbReference type="EMBL" id="CP017557">
    <property type="protein sequence ID" value="AOW05021.1"/>
    <property type="molecule type" value="Genomic_DNA"/>
</dbReference>
<accession>A0A1D8NHB7</accession>
<evidence type="ECO:0000313" key="1">
    <source>
        <dbReference type="EMBL" id="AOW05021.1"/>
    </source>
</evidence>
<dbReference type="RefSeq" id="XP_068139014.1">
    <property type="nucleotide sequence ID" value="XM_068282913.1"/>
</dbReference>
<dbReference type="VEuPathDB" id="FungiDB:YALI1_E07259g"/>
<evidence type="ECO:0000313" key="2">
    <source>
        <dbReference type="Proteomes" id="UP000182444"/>
    </source>
</evidence>
<protein>
    <submittedName>
        <fullName evidence="1">Uncharacterized protein</fullName>
    </submittedName>
</protein>
<dbReference type="GeneID" id="94583526"/>
<dbReference type="Proteomes" id="UP000182444">
    <property type="component" value="Chromosome 1E"/>
</dbReference>
<reference evidence="1 2" key="1">
    <citation type="journal article" date="2016" name="PLoS ONE">
        <title>Sequence Assembly of Yarrowia lipolytica Strain W29/CLIB89 Shows Transposable Element Diversity.</title>
        <authorList>
            <person name="Magnan C."/>
            <person name="Yu J."/>
            <person name="Chang I."/>
            <person name="Jahn E."/>
            <person name="Kanomata Y."/>
            <person name="Wu J."/>
            <person name="Zeller M."/>
            <person name="Oakes M."/>
            <person name="Baldi P."/>
            <person name="Sandmeyer S."/>
        </authorList>
    </citation>
    <scope>NUCLEOTIDE SEQUENCE [LARGE SCALE GENOMIC DNA]</scope>
    <source>
        <strain evidence="2">CLIB89(W29)</strain>
    </source>
</reference>
<dbReference type="AlphaFoldDB" id="A0A1D8NHB7"/>
<name>A0A1D8NHB7_YARLL</name>
<gene>
    <name evidence="1" type="ORF">YALI1_E07259g</name>
</gene>